<evidence type="ECO:0000313" key="1">
    <source>
        <dbReference type="EMBL" id="RCK59888.1"/>
    </source>
</evidence>
<gene>
    <name evidence="1" type="ORF">DTO57_06970</name>
</gene>
<comment type="caution">
    <text evidence="1">The sequence shown here is derived from an EMBL/GenBank/DDBJ whole genome shotgun (WGS) entry which is preliminary data.</text>
</comment>
<dbReference type="Proteomes" id="UP000253508">
    <property type="component" value="Unassembled WGS sequence"/>
</dbReference>
<dbReference type="OrthoDB" id="530515at2"/>
<accession>A0A367Y234</accession>
<protein>
    <submittedName>
        <fullName evidence="1">Uncharacterized protein</fullName>
    </submittedName>
</protein>
<sequence>MVRLLVDSDELEVQLSSLERTLALRKLSVRVDRAHIRKVQLTDDPFTWLRGVRAPGSHVPGRLAYGTWRSVFGSDFAAVRTGRPGVVIDLEGDPEFERIVVTTKHGIGLVKALQREGVDTGDVSELE</sequence>
<dbReference type="AlphaFoldDB" id="A0A367Y234"/>
<dbReference type="RefSeq" id="WP_114117502.1">
    <property type="nucleotide sequence ID" value="NZ_BMHU01000003.1"/>
</dbReference>
<proteinExistence type="predicted"/>
<evidence type="ECO:0000313" key="2">
    <source>
        <dbReference type="Proteomes" id="UP000253508"/>
    </source>
</evidence>
<reference evidence="1 2" key="1">
    <citation type="submission" date="2018-07" db="EMBL/GenBank/DDBJ databases">
        <title>Microbacterium endoborsara sp. nov., a novel actinobacterium isolated from Borszczowia aralocaspica.</title>
        <authorList>
            <person name="An D."/>
        </authorList>
    </citation>
    <scope>NUCLEOTIDE SEQUENCE [LARGE SCALE GENOMIC DNA]</scope>
    <source>
        <strain evidence="1 2">C1.15228</strain>
    </source>
</reference>
<keyword evidence="2" id="KW-1185">Reference proteome</keyword>
<dbReference type="EMBL" id="QORO01000002">
    <property type="protein sequence ID" value="RCK59888.1"/>
    <property type="molecule type" value="Genomic_DNA"/>
</dbReference>
<name>A0A367Y234_9MICO</name>
<organism evidence="1 2">
    <name type="scientific">Microbacterium sorbitolivorans</name>
    <dbReference type="NCBI Taxonomy" id="1867410"/>
    <lineage>
        <taxon>Bacteria</taxon>
        <taxon>Bacillati</taxon>
        <taxon>Actinomycetota</taxon>
        <taxon>Actinomycetes</taxon>
        <taxon>Micrococcales</taxon>
        <taxon>Microbacteriaceae</taxon>
        <taxon>Microbacterium</taxon>
    </lineage>
</organism>